<accession>A0AAV2TND4</accession>
<reference evidence="1" key="1">
    <citation type="submission" date="2024-06" db="EMBL/GenBank/DDBJ databases">
        <authorList>
            <person name="Liu X."/>
            <person name="Lenzi L."/>
            <person name="Haldenby T S."/>
            <person name="Uol C."/>
        </authorList>
    </citation>
    <scope>NUCLEOTIDE SEQUENCE</scope>
</reference>
<evidence type="ECO:0000313" key="1">
    <source>
        <dbReference type="EMBL" id="CAL5138927.1"/>
    </source>
</evidence>
<evidence type="ECO:0000313" key="2">
    <source>
        <dbReference type="Proteomes" id="UP001497525"/>
    </source>
</evidence>
<gene>
    <name evidence="1" type="ORF">CDAUBV1_LOCUS13991</name>
</gene>
<organism evidence="1 2">
    <name type="scientific">Calicophoron daubneyi</name>
    <name type="common">Rumen fluke</name>
    <name type="synonym">Paramphistomum daubneyi</name>
    <dbReference type="NCBI Taxonomy" id="300641"/>
    <lineage>
        <taxon>Eukaryota</taxon>
        <taxon>Metazoa</taxon>
        <taxon>Spiralia</taxon>
        <taxon>Lophotrochozoa</taxon>
        <taxon>Platyhelminthes</taxon>
        <taxon>Trematoda</taxon>
        <taxon>Digenea</taxon>
        <taxon>Plagiorchiida</taxon>
        <taxon>Pronocephalata</taxon>
        <taxon>Paramphistomoidea</taxon>
        <taxon>Paramphistomidae</taxon>
        <taxon>Calicophoron</taxon>
    </lineage>
</organism>
<dbReference type="Proteomes" id="UP001497525">
    <property type="component" value="Unassembled WGS sequence"/>
</dbReference>
<protein>
    <submittedName>
        <fullName evidence="1">Uncharacterized protein</fullName>
    </submittedName>
</protein>
<sequence>MTACGSVSTRKSSYTGIAHMENETGTPVMEYRVFSEYSVYANDDGVKMVRLGISYRVWISANVHKFWARYAVACRSVLNLLRSEEGNVHENVTCFYIDDRSRAIDTILKFDFQINNPANFSEFKADLKKCALDESAYSQPAVLFEAEVRSSHELHHEIFNESFTL</sequence>
<proteinExistence type="predicted"/>
<dbReference type="EMBL" id="CAXLJL010000556">
    <property type="protein sequence ID" value="CAL5138927.1"/>
    <property type="molecule type" value="Genomic_DNA"/>
</dbReference>
<comment type="caution">
    <text evidence="1">The sequence shown here is derived from an EMBL/GenBank/DDBJ whole genome shotgun (WGS) entry which is preliminary data.</text>
</comment>
<dbReference type="AlphaFoldDB" id="A0AAV2TND4"/>
<name>A0AAV2TND4_CALDB</name>